<evidence type="ECO:0000256" key="1">
    <source>
        <dbReference type="SAM" id="SignalP"/>
    </source>
</evidence>
<dbReference type="EMBL" id="CAWUHC010000023">
    <property type="protein sequence ID" value="CAK7218467.1"/>
    <property type="molecule type" value="Genomic_DNA"/>
</dbReference>
<comment type="caution">
    <text evidence="2">The sequence shown here is derived from an EMBL/GenBank/DDBJ whole genome shotgun (WGS) entry which is preliminary data.</text>
</comment>
<evidence type="ECO:0000313" key="3">
    <source>
        <dbReference type="Proteomes" id="UP001642406"/>
    </source>
</evidence>
<feature type="signal peptide" evidence="1">
    <location>
        <begin position="1"/>
        <end position="22"/>
    </location>
</feature>
<protein>
    <submittedName>
        <fullName evidence="2">Uncharacterized protein</fullName>
    </submittedName>
</protein>
<dbReference type="Proteomes" id="UP001642406">
    <property type="component" value="Unassembled WGS sequence"/>
</dbReference>
<reference evidence="2 3" key="1">
    <citation type="submission" date="2024-01" db="EMBL/GenBank/DDBJ databases">
        <authorList>
            <person name="Allen C."/>
            <person name="Tagirdzhanova G."/>
        </authorList>
    </citation>
    <scope>NUCLEOTIDE SEQUENCE [LARGE SCALE GENOMIC DNA]</scope>
</reference>
<feature type="chain" id="PRO_5046455180" evidence="1">
    <location>
        <begin position="23"/>
        <end position="627"/>
    </location>
</feature>
<keyword evidence="1" id="KW-0732">Signal</keyword>
<sequence>MFQNVLLMVLGVLVSGLWNALGHPGAMLDVMLAPFDYSRWVRHIRYKVDRYYRGLTRGRLQSGLRSELIASNSSDALVAELRRAARQKGQLHRLFNKFAVDGRAGRQVWTEHQFAAFVASRLGDNSGTAPILWRCFCYNATYPFIDRSPQRGEERQLDLDAWVQAVALLATDAGIEVGCERPRYSIYGRRQDYMWYGFIGLSVPCNAEGLSHDDVAVQSDDWHPPDALDKIAFVAATQLPIDMPMRGPQLSEIRPNVRKLVEDDYSSSSSAPISAGDFVIPYQDMVSLLGAVLQVRRSDKVSESLRDQNSLNLSVDVDRPMHQVVAEGILGVGGIREGSAISFAAYAVLSDKFANLVNMHQLPPLVSQAMDFLLPLPQDDFDHHEHRQKTLVYTSYAGAGLSRDGVLAALTWPYSSKLVVVYGHITVGDAAASSRKSARPTQSSALAMGVRRQPAMLAVMTSSPLWCAYRTGGIDDFFVDGKHLLLEMAPHPRVLRYHATARTTFADLVDTPGDAVISFGLRQPHDAVPAVRRTSAASAACGASASGLVLDFNAGVATLRSVPDSQGYVEIPAGPCAKPPKQVASPEAWTTTIRIQKLEVYTGPDGVDADLAVARGTRRSSRRSSRR</sequence>
<name>A0ABP0BFU8_9PEZI</name>
<keyword evidence="3" id="KW-1185">Reference proteome</keyword>
<gene>
    <name evidence="2" type="ORF">SBRCBS47491_003521</name>
</gene>
<evidence type="ECO:0000313" key="2">
    <source>
        <dbReference type="EMBL" id="CAK7218467.1"/>
    </source>
</evidence>
<organism evidence="2 3">
    <name type="scientific">Sporothrix bragantina</name>
    <dbReference type="NCBI Taxonomy" id="671064"/>
    <lineage>
        <taxon>Eukaryota</taxon>
        <taxon>Fungi</taxon>
        <taxon>Dikarya</taxon>
        <taxon>Ascomycota</taxon>
        <taxon>Pezizomycotina</taxon>
        <taxon>Sordariomycetes</taxon>
        <taxon>Sordariomycetidae</taxon>
        <taxon>Ophiostomatales</taxon>
        <taxon>Ophiostomataceae</taxon>
        <taxon>Sporothrix</taxon>
    </lineage>
</organism>
<accession>A0ABP0BFU8</accession>
<proteinExistence type="predicted"/>